<accession>A0ABY5T5Y6</accession>
<dbReference type="Proteomes" id="UP001060104">
    <property type="component" value="Chromosome"/>
</dbReference>
<name>A0ABY5T5Y6_9BACE</name>
<proteinExistence type="predicted"/>
<evidence type="ECO:0000313" key="1">
    <source>
        <dbReference type="EMBL" id="UVQ73289.1"/>
    </source>
</evidence>
<protein>
    <submittedName>
        <fullName evidence="1">Uncharacterized protein</fullName>
    </submittedName>
</protein>
<dbReference type="RefSeq" id="WP_258895498.1">
    <property type="nucleotide sequence ID" value="NZ_CP103141.1"/>
</dbReference>
<gene>
    <name evidence="1" type="ORF">NXY30_19975</name>
</gene>
<sequence length="117" mass="13864">MMKRGLDKLYCPQCGSSDVEERVWVNPNTREIRYNDSIEEEDCWCSICEEHVELCTLSELWEMFGDIPVNNDDEIEKDFLNFLAGTSKLDVWHWFDERCPNNLHDDLMFPQNDAVQI</sequence>
<evidence type="ECO:0000313" key="2">
    <source>
        <dbReference type="Proteomes" id="UP001060104"/>
    </source>
</evidence>
<keyword evidence="2" id="KW-1185">Reference proteome</keyword>
<reference evidence="1" key="1">
    <citation type="submission" date="2022-08" db="EMBL/GenBank/DDBJ databases">
        <title>Genome Sequencing of Bacteroides fragilis Group Isolates with Nanopore Technology.</title>
        <authorList>
            <person name="Tisza M.J."/>
            <person name="Smith D."/>
            <person name="Dekker J.P."/>
        </authorList>
    </citation>
    <scope>NUCLEOTIDE SEQUENCE</scope>
    <source>
        <strain evidence="1">BFG-527</strain>
    </source>
</reference>
<dbReference type="EMBL" id="CP103141">
    <property type="protein sequence ID" value="UVQ73289.1"/>
    <property type="molecule type" value="Genomic_DNA"/>
</dbReference>
<organism evidence="1 2">
    <name type="scientific">Bacteroides faecis</name>
    <dbReference type="NCBI Taxonomy" id="674529"/>
    <lineage>
        <taxon>Bacteria</taxon>
        <taxon>Pseudomonadati</taxon>
        <taxon>Bacteroidota</taxon>
        <taxon>Bacteroidia</taxon>
        <taxon>Bacteroidales</taxon>
        <taxon>Bacteroidaceae</taxon>
        <taxon>Bacteroides</taxon>
    </lineage>
</organism>